<name>A0A399JDI3_9MICC</name>
<sequence length="348" mass="36557">MSTYSFIACRAEGTIEVHALDADRGTLRRLSVVEGVEGVSTLAFDHERAMLYAGRATPEPLLSVFTVVAGGRLEHRGDFALPHSAAFLAFDGDAVLVASYHDSALSRVPVDADGLPCTERPTFTDADAGRNIHAVATTRDGRHVYATALGSDAILAYRRGAGDEPALVRLPATAVEPAGSGPRHLVISSDGSRVTVVTEMSGEVITFARDAETGALTRAGEVSIVTPDDDLVTGVARVAGGAAVPERPIWAAEIRQARSGALWVTTERTTSKLTVIEAGDTPRVLNSVRTEERPRAAAVAPSGDLILVGGETSGGVSVYRVSETGVLEATQRIETGGNPAWFAFQRVD</sequence>
<protein>
    <recommendedName>
        <fullName evidence="4">6-phosphogluconolactonase</fullName>
    </recommendedName>
</protein>
<dbReference type="PANTHER" id="PTHR30344">
    <property type="entry name" value="6-PHOSPHOGLUCONOLACTONASE-RELATED"/>
    <property type="match status" value="1"/>
</dbReference>
<comment type="caution">
    <text evidence="2">The sequence shown here is derived from an EMBL/GenBank/DDBJ whole genome shotgun (WGS) entry which is preliminary data.</text>
</comment>
<dbReference type="InterPro" id="IPR050282">
    <property type="entry name" value="Cycloisomerase_2"/>
</dbReference>
<evidence type="ECO:0008006" key="4">
    <source>
        <dbReference type="Google" id="ProtNLM"/>
    </source>
</evidence>
<evidence type="ECO:0000313" key="3">
    <source>
        <dbReference type="Proteomes" id="UP000265419"/>
    </source>
</evidence>
<dbReference type="InterPro" id="IPR015943">
    <property type="entry name" value="WD40/YVTN_repeat-like_dom_sf"/>
</dbReference>
<comment type="similarity">
    <text evidence="1">Belongs to the cycloisomerase 2 family.</text>
</comment>
<dbReference type="SUPFAM" id="SSF50974">
    <property type="entry name" value="Nitrous oxide reductase, N-terminal domain"/>
    <property type="match status" value="1"/>
</dbReference>
<dbReference type="Pfam" id="PF10282">
    <property type="entry name" value="Lactonase"/>
    <property type="match status" value="1"/>
</dbReference>
<gene>
    <name evidence="2" type="ORF">DWB68_01550</name>
</gene>
<dbReference type="RefSeq" id="WP_119423367.1">
    <property type="nucleotide sequence ID" value="NZ_QQXK01000002.1"/>
</dbReference>
<accession>A0A399JDI3</accession>
<organism evidence="2 3">
    <name type="scientific">Galactobacter valiniphilus</name>
    <dbReference type="NCBI Taxonomy" id="2676122"/>
    <lineage>
        <taxon>Bacteria</taxon>
        <taxon>Bacillati</taxon>
        <taxon>Actinomycetota</taxon>
        <taxon>Actinomycetes</taxon>
        <taxon>Micrococcales</taxon>
        <taxon>Micrococcaceae</taxon>
        <taxon>Galactobacter</taxon>
    </lineage>
</organism>
<reference evidence="2 3" key="1">
    <citation type="submission" date="2018-07" db="EMBL/GenBank/DDBJ databases">
        <title>Arthrobacter sp. nov., isolated from raw cow's milk with high bacterial count.</title>
        <authorList>
            <person name="Hahne J."/>
            <person name="Isele D."/>
            <person name="Lipski A."/>
        </authorList>
    </citation>
    <scope>NUCLEOTIDE SEQUENCE [LARGE SCALE GENOMIC DNA]</scope>
    <source>
        <strain evidence="2 3">JZ R-35</strain>
    </source>
</reference>
<evidence type="ECO:0000313" key="2">
    <source>
        <dbReference type="EMBL" id="RII43608.1"/>
    </source>
</evidence>
<evidence type="ECO:0000256" key="1">
    <source>
        <dbReference type="ARBA" id="ARBA00005564"/>
    </source>
</evidence>
<dbReference type="PANTHER" id="PTHR30344:SF1">
    <property type="entry name" value="6-PHOSPHOGLUCONOLACTONASE"/>
    <property type="match status" value="1"/>
</dbReference>
<dbReference type="GO" id="GO:0017057">
    <property type="term" value="F:6-phosphogluconolactonase activity"/>
    <property type="evidence" value="ECO:0007669"/>
    <property type="project" value="TreeGrafter"/>
</dbReference>
<dbReference type="Gene3D" id="2.130.10.10">
    <property type="entry name" value="YVTN repeat-like/Quinoprotein amine dehydrogenase"/>
    <property type="match status" value="1"/>
</dbReference>
<dbReference type="GO" id="GO:0005829">
    <property type="term" value="C:cytosol"/>
    <property type="evidence" value="ECO:0007669"/>
    <property type="project" value="TreeGrafter"/>
</dbReference>
<dbReference type="Proteomes" id="UP000265419">
    <property type="component" value="Unassembled WGS sequence"/>
</dbReference>
<dbReference type="AlphaFoldDB" id="A0A399JDI3"/>
<dbReference type="EMBL" id="QQXK01000002">
    <property type="protein sequence ID" value="RII43608.1"/>
    <property type="molecule type" value="Genomic_DNA"/>
</dbReference>
<proteinExistence type="inferred from homology"/>
<keyword evidence="3" id="KW-1185">Reference proteome</keyword>
<dbReference type="InterPro" id="IPR019405">
    <property type="entry name" value="Lactonase_7-beta_prop"/>
</dbReference>
<dbReference type="InterPro" id="IPR011045">
    <property type="entry name" value="N2O_reductase_N"/>
</dbReference>